<dbReference type="AlphaFoldDB" id="A0A6A5Z0X5"/>
<name>A0A6A5Z0X5_9PLEO</name>
<protein>
    <submittedName>
        <fullName evidence="3">Heterokaryon incompatibility protein-domain-containing protein</fullName>
    </submittedName>
</protein>
<accession>A0A6A5Z0X5</accession>
<organism evidence="3 4">
    <name type="scientific">Lophiotrema nucula</name>
    <dbReference type="NCBI Taxonomy" id="690887"/>
    <lineage>
        <taxon>Eukaryota</taxon>
        <taxon>Fungi</taxon>
        <taxon>Dikarya</taxon>
        <taxon>Ascomycota</taxon>
        <taxon>Pezizomycotina</taxon>
        <taxon>Dothideomycetes</taxon>
        <taxon>Pleosporomycetidae</taxon>
        <taxon>Pleosporales</taxon>
        <taxon>Lophiotremataceae</taxon>
        <taxon>Lophiotrema</taxon>
    </lineage>
</organism>
<dbReference type="InterPro" id="IPR052895">
    <property type="entry name" value="HetReg/Transcr_Mod"/>
</dbReference>
<dbReference type="InterPro" id="IPR010730">
    <property type="entry name" value="HET"/>
</dbReference>
<evidence type="ECO:0000313" key="3">
    <source>
        <dbReference type="EMBL" id="KAF2112507.1"/>
    </source>
</evidence>
<dbReference type="OrthoDB" id="194358at2759"/>
<dbReference type="PANTHER" id="PTHR24148:SF73">
    <property type="entry name" value="HET DOMAIN PROTEIN (AFU_ORTHOLOGUE AFUA_8G01020)"/>
    <property type="match status" value="1"/>
</dbReference>
<evidence type="ECO:0000256" key="1">
    <source>
        <dbReference type="SAM" id="MobiDB-lite"/>
    </source>
</evidence>
<feature type="region of interest" description="Disordered" evidence="1">
    <location>
        <begin position="1"/>
        <end position="36"/>
    </location>
</feature>
<evidence type="ECO:0000313" key="4">
    <source>
        <dbReference type="Proteomes" id="UP000799770"/>
    </source>
</evidence>
<feature type="compositionally biased region" description="Polar residues" evidence="1">
    <location>
        <begin position="10"/>
        <end position="31"/>
    </location>
</feature>
<dbReference type="Pfam" id="PF06985">
    <property type="entry name" value="HET"/>
    <property type="match status" value="1"/>
</dbReference>
<sequence>MPKPYKKGKSSQTTSEASPSTAWKTQEATRNSSREPFKYDKLSSKRDSIRVVVVLPDLSPEGFMQCDLQHTTIYADFTCLSYVWGRRTKLYTILLNGKTFFVRRGLLEFLEVARDKYHSKRLWIDAICINQNDDSEKSYQIPRMGNIYWEATQVLSWLGNNKYTSWFLKLVRENPQFKDLWTCYYLDRYHTSPKVYIDGSQSSLSSLALHFYDNEYWKRAWITQEVAMARKLILVSGREELDFAEVKERLDLKGDFPNQQLRGMRLQDLLEKFDRKKCANVVDRIYSLASLSHEKITVDYTLSREEVFDQTMKSCKDSLCFCTVHCIQRALELDPARLPTSRFAEFRLQQVSDDDWRKTPYPSDLNGIYLDFASFCRSFRGHLLCQASAIRNRITEAYVSRDGLEFEYLGSDTSVEQVGETSFYDVRVSLRTLVRMLLLPQMSYKSRYEASHGQLLRLCDNLGSTSFSGQRGHMDLKEWVTIRLSWERRMRKRLLDFMIKIRMLYYDGIDFEFEPPQDLVDFVSRNE</sequence>
<reference evidence="3" key="1">
    <citation type="journal article" date="2020" name="Stud. Mycol.">
        <title>101 Dothideomycetes genomes: a test case for predicting lifestyles and emergence of pathogens.</title>
        <authorList>
            <person name="Haridas S."/>
            <person name="Albert R."/>
            <person name="Binder M."/>
            <person name="Bloem J."/>
            <person name="Labutti K."/>
            <person name="Salamov A."/>
            <person name="Andreopoulos B."/>
            <person name="Baker S."/>
            <person name="Barry K."/>
            <person name="Bills G."/>
            <person name="Bluhm B."/>
            <person name="Cannon C."/>
            <person name="Castanera R."/>
            <person name="Culley D."/>
            <person name="Daum C."/>
            <person name="Ezra D."/>
            <person name="Gonzalez J."/>
            <person name="Henrissat B."/>
            <person name="Kuo A."/>
            <person name="Liang C."/>
            <person name="Lipzen A."/>
            <person name="Lutzoni F."/>
            <person name="Magnuson J."/>
            <person name="Mondo S."/>
            <person name="Nolan M."/>
            <person name="Ohm R."/>
            <person name="Pangilinan J."/>
            <person name="Park H.-J."/>
            <person name="Ramirez L."/>
            <person name="Alfaro M."/>
            <person name="Sun H."/>
            <person name="Tritt A."/>
            <person name="Yoshinaga Y."/>
            <person name="Zwiers L.-H."/>
            <person name="Turgeon B."/>
            <person name="Goodwin S."/>
            <person name="Spatafora J."/>
            <person name="Crous P."/>
            <person name="Grigoriev I."/>
        </authorList>
    </citation>
    <scope>NUCLEOTIDE SEQUENCE</scope>
    <source>
        <strain evidence="3">CBS 627.86</strain>
    </source>
</reference>
<dbReference type="EMBL" id="ML977331">
    <property type="protein sequence ID" value="KAF2112507.1"/>
    <property type="molecule type" value="Genomic_DNA"/>
</dbReference>
<evidence type="ECO:0000259" key="2">
    <source>
        <dbReference type="Pfam" id="PF06985"/>
    </source>
</evidence>
<gene>
    <name evidence="3" type="ORF">BDV96DRAFT_580862</name>
</gene>
<dbReference type="Proteomes" id="UP000799770">
    <property type="component" value="Unassembled WGS sequence"/>
</dbReference>
<keyword evidence="4" id="KW-1185">Reference proteome</keyword>
<proteinExistence type="predicted"/>
<feature type="domain" description="Heterokaryon incompatibility" evidence="2">
    <location>
        <begin position="77"/>
        <end position="225"/>
    </location>
</feature>
<dbReference type="PANTHER" id="PTHR24148">
    <property type="entry name" value="ANKYRIN REPEAT DOMAIN-CONTAINING PROTEIN 39 HOMOLOG-RELATED"/>
    <property type="match status" value="1"/>
</dbReference>